<evidence type="ECO:0000259" key="9">
    <source>
        <dbReference type="Pfam" id="PF21082"/>
    </source>
</evidence>
<keyword evidence="3" id="KW-1003">Cell membrane</keyword>
<feature type="transmembrane region" description="Helical" evidence="7">
    <location>
        <begin position="64"/>
        <end position="83"/>
    </location>
</feature>
<keyword evidence="6 7" id="KW-0472">Membrane</keyword>
<keyword evidence="5 7" id="KW-1133">Transmembrane helix</keyword>
<dbReference type="InterPro" id="IPR011014">
    <property type="entry name" value="MscS_channel_TM-2"/>
</dbReference>
<dbReference type="PANTHER" id="PTHR30460">
    <property type="entry name" value="MODERATE CONDUCTANCE MECHANOSENSITIVE CHANNEL YBIO"/>
    <property type="match status" value="1"/>
</dbReference>
<keyword evidence="4 7" id="KW-0812">Transmembrane</keyword>
<name>A0ABZ3JC78_SPOA4</name>
<evidence type="ECO:0000256" key="5">
    <source>
        <dbReference type="ARBA" id="ARBA00022989"/>
    </source>
</evidence>
<protein>
    <submittedName>
        <fullName evidence="11">Small-conductance mechanosensitive channel</fullName>
    </submittedName>
</protein>
<accession>A0ABZ3JC78</accession>
<evidence type="ECO:0000256" key="7">
    <source>
        <dbReference type="SAM" id="Phobius"/>
    </source>
</evidence>
<evidence type="ECO:0000259" key="8">
    <source>
        <dbReference type="Pfam" id="PF00924"/>
    </source>
</evidence>
<keyword evidence="12" id="KW-1185">Reference proteome</keyword>
<feature type="domain" description="Mechanosensitive ion channel MscS" evidence="8">
    <location>
        <begin position="110"/>
        <end position="174"/>
    </location>
</feature>
<reference evidence="11" key="1">
    <citation type="submission" date="2024-05" db="EMBL/GenBank/DDBJ databases">
        <title>Isolation and characterization of Sporomusa carbonis sp. nov., a carboxydotrophic hydrogenogen in the genus of Sporomusa isolated from a charcoal burning pile.</title>
        <authorList>
            <person name="Boeer T."/>
            <person name="Rosenbaum F."/>
            <person name="Eysell L."/>
            <person name="Mueller V."/>
            <person name="Daniel R."/>
            <person name="Poehlein A."/>
        </authorList>
    </citation>
    <scope>NUCLEOTIDE SEQUENCE [LARGE SCALE GENOMIC DNA]</scope>
    <source>
        <strain evidence="11">DSM 3132</strain>
    </source>
</reference>
<proteinExistence type="inferred from homology"/>
<dbReference type="Pfam" id="PF00924">
    <property type="entry name" value="MS_channel_2nd"/>
    <property type="match status" value="1"/>
</dbReference>
<evidence type="ECO:0000313" key="12">
    <source>
        <dbReference type="Proteomes" id="UP000216052"/>
    </source>
</evidence>
<dbReference type="Proteomes" id="UP000216052">
    <property type="component" value="Chromosome"/>
</dbReference>
<dbReference type="InterPro" id="IPR045276">
    <property type="entry name" value="YbiO_bact"/>
</dbReference>
<dbReference type="PANTHER" id="PTHR30460:SF0">
    <property type="entry name" value="MODERATE CONDUCTANCE MECHANOSENSITIVE CHANNEL YBIO"/>
    <property type="match status" value="1"/>
</dbReference>
<organism evidence="11 12">
    <name type="scientific">Sporomusa acidovorans (strain ATCC 49682 / DSM 3132 / Mol)</name>
    <dbReference type="NCBI Taxonomy" id="1123286"/>
    <lineage>
        <taxon>Bacteria</taxon>
        <taxon>Bacillati</taxon>
        <taxon>Bacillota</taxon>
        <taxon>Negativicutes</taxon>
        <taxon>Selenomonadales</taxon>
        <taxon>Sporomusaceae</taxon>
        <taxon>Sporomusa</taxon>
    </lineage>
</organism>
<dbReference type="InterPro" id="IPR006685">
    <property type="entry name" value="MscS_channel_2nd"/>
</dbReference>
<feature type="transmembrane region" description="Helical" evidence="7">
    <location>
        <begin position="20"/>
        <end position="43"/>
    </location>
</feature>
<dbReference type="InterPro" id="IPR010920">
    <property type="entry name" value="LSM_dom_sf"/>
</dbReference>
<dbReference type="InterPro" id="IPR049278">
    <property type="entry name" value="MS_channel_C"/>
</dbReference>
<gene>
    <name evidence="11" type="primary">mscS</name>
    <name evidence="11" type="ORF">SPACI_057110</name>
</gene>
<dbReference type="Pfam" id="PF21082">
    <property type="entry name" value="MS_channel_3rd"/>
    <property type="match status" value="1"/>
</dbReference>
<comment type="subcellular location">
    <subcellularLocation>
        <location evidence="1">Cell membrane</location>
        <topology evidence="1">Multi-pass membrane protein</topology>
    </subcellularLocation>
</comment>
<evidence type="ECO:0000256" key="3">
    <source>
        <dbReference type="ARBA" id="ARBA00022475"/>
    </source>
</evidence>
<sequence>MEQLLTPDFWLGIAIKFIRIAAIAIGGFMVLKFTNLMVGQFFIPKPGSKTLYLEEKRARTLTSLLHSVIRYTIYFIILVMLLQEFKIDTTSIVAGAGIIGLALGVGAQSLIKDFVTGFFIILEDHYGVGDYIAIGDMAGTVEELGFRVTKLRDGNGILHIIPNGSVAKVSNYTRGHMQATVNVPVPYEADIDQVLTLLDQICVTVGHSLPEVLEGPSVLGVVEFKAGEVVIRIIAKTVPLQQVKVETMLRRVIKEKFAAAKIPSPQYVHPAVFPESKNG</sequence>
<dbReference type="SUPFAM" id="SSF82861">
    <property type="entry name" value="Mechanosensitive channel protein MscS (YggB), transmembrane region"/>
    <property type="match status" value="1"/>
</dbReference>
<evidence type="ECO:0000259" key="10">
    <source>
        <dbReference type="Pfam" id="PF21088"/>
    </source>
</evidence>
<dbReference type="Pfam" id="PF21088">
    <property type="entry name" value="MS_channel_1st"/>
    <property type="match status" value="1"/>
</dbReference>
<evidence type="ECO:0000256" key="1">
    <source>
        <dbReference type="ARBA" id="ARBA00004651"/>
    </source>
</evidence>
<dbReference type="InterPro" id="IPR023408">
    <property type="entry name" value="MscS_beta-dom_sf"/>
</dbReference>
<dbReference type="Gene3D" id="3.30.70.100">
    <property type="match status" value="1"/>
</dbReference>
<dbReference type="SUPFAM" id="SSF50182">
    <property type="entry name" value="Sm-like ribonucleoproteins"/>
    <property type="match status" value="1"/>
</dbReference>
<feature type="transmembrane region" description="Helical" evidence="7">
    <location>
        <begin position="89"/>
        <end position="111"/>
    </location>
</feature>
<feature type="domain" description="Mechanosensitive ion channel MscS C-terminal" evidence="9">
    <location>
        <begin position="180"/>
        <end position="262"/>
    </location>
</feature>
<dbReference type="Gene3D" id="1.10.287.1260">
    <property type="match status" value="1"/>
</dbReference>
<dbReference type="InterPro" id="IPR011066">
    <property type="entry name" value="MscS_channel_C_sf"/>
</dbReference>
<dbReference type="SUPFAM" id="SSF82689">
    <property type="entry name" value="Mechanosensitive channel protein MscS (YggB), C-terminal domain"/>
    <property type="match status" value="1"/>
</dbReference>
<evidence type="ECO:0000256" key="6">
    <source>
        <dbReference type="ARBA" id="ARBA00023136"/>
    </source>
</evidence>
<evidence type="ECO:0000256" key="4">
    <source>
        <dbReference type="ARBA" id="ARBA00022692"/>
    </source>
</evidence>
<feature type="domain" description="Mechanosensitive ion channel transmembrane helices 2/3" evidence="10">
    <location>
        <begin position="68"/>
        <end position="108"/>
    </location>
</feature>
<evidence type="ECO:0000313" key="11">
    <source>
        <dbReference type="EMBL" id="XFO75584.1"/>
    </source>
</evidence>
<dbReference type="Gene3D" id="2.30.30.60">
    <property type="match status" value="1"/>
</dbReference>
<comment type="similarity">
    <text evidence="2">Belongs to the MscS (TC 1.A.23) family.</text>
</comment>
<dbReference type="InterPro" id="IPR049142">
    <property type="entry name" value="MS_channel_1st"/>
</dbReference>
<evidence type="ECO:0000256" key="2">
    <source>
        <dbReference type="ARBA" id="ARBA00008017"/>
    </source>
</evidence>
<dbReference type="EMBL" id="CP155571">
    <property type="protein sequence ID" value="XFO75584.1"/>
    <property type="molecule type" value="Genomic_DNA"/>
</dbReference>